<keyword evidence="12 13" id="KW-0234">DNA repair</keyword>
<feature type="compositionally biased region" description="Low complexity" evidence="15">
    <location>
        <begin position="537"/>
        <end position="563"/>
    </location>
</feature>
<dbReference type="InterPro" id="IPR023395">
    <property type="entry name" value="MCP_dom_sf"/>
</dbReference>
<dbReference type="SUPFAM" id="SSF103506">
    <property type="entry name" value="Mitochondrial carrier"/>
    <property type="match status" value="1"/>
</dbReference>
<feature type="region of interest" description="Disordered" evidence="15">
    <location>
        <begin position="300"/>
        <end position="327"/>
    </location>
</feature>
<comment type="similarity">
    <text evidence="13">Belongs to the uracil-DNA glycosylase (UDG) superfamily. UNG family.</text>
</comment>
<dbReference type="NCBIfam" id="TIGR00628">
    <property type="entry name" value="ung"/>
    <property type="match status" value="1"/>
</dbReference>
<dbReference type="Gene3D" id="3.40.470.10">
    <property type="entry name" value="Uracil-DNA glycosylase-like domain"/>
    <property type="match status" value="1"/>
</dbReference>
<dbReference type="InterPro" id="IPR036895">
    <property type="entry name" value="Uracil-DNA_glycosylase-like_sf"/>
</dbReference>
<evidence type="ECO:0000256" key="1">
    <source>
        <dbReference type="ARBA" id="ARBA00004448"/>
    </source>
</evidence>
<evidence type="ECO:0000256" key="5">
    <source>
        <dbReference type="ARBA" id="ARBA00022737"/>
    </source>
</evidence>
<evidence type="ECO:0000256" key="6">
    <source>
        <dbReference type="ARBA" id="ARBA00022763"/>
    </source>
</evidence>
<dbReference type="InterPro" id="IPR045315">
    <property type="entry name" value="Mtm1-like"/>
</dbReference>
<dbReference type="NCBIfam" id="NF003592">
    <property type="entry name" value="PRK05254.1-5"/>
    <property type="match status" value="1"/>
</dbReference>
<keyword evidence="10 13" id="KW-0496">Mitochondrion</keyword>
<comment type="catalytic activity">
    <reaction evidence="13">
        <text>Hydrolyzes single-stranded DNA or mismatched double-stranded DNA and polynucleotides, releasing free uracil.</text>
        <dbReference type="EC" id="3.2.2.27"/>
    </reaction>
</comment>
<keyword evidence="18" id="KW-1185">Reference proteome</keyword>
<dbReference type="HAMAP" id="MF_00148">
    <property type="entry name" value="UDG"/>
    <property type="match status" value="1"/>
</dbReference>
<dbReference type="PROSITE" id="PS50920">
    <property type="entry name" value="SOLCAR"/>
    <property type="match status" value="3"/>
</dbReference>
<keyword evidence="3" id="KW-0813">Transport</keyword>
<evidence type="ECO:0000256" key="14">
    <source>
        <dbReference type="PROSITE-ProRule" id="PRU00282"/>
    </source>
</evidence>
<dbReference type="NCBIfam" id="NF003588">
    <property type="entry name" value="PRK05254.1-1"/>
    <property type="match status" value="1"/>
</dbReference>
<dbReference type="SUPFAM" id="SSF52141">
    <property type="entry name" value="Uracil-DNA glycosylase-like"/>
    <property type="match status" value="1"/>
</dbReference>
<comment type="subcellular location">
    <subcellularLocation>
        <location evidence="1">Mitochondrion inner membrane</location>
        <topology evidence="1">Multi-pass membrane protein</topology>
    </subcellularLocation>
    <subcellularLocation>
        <location evidence="13">Mitochondrion</location>
    </subcellularLocation>
    <subcellularLocation>
        <location evidence="13">Nucleus</location>
    </subcellularLocation>
</comment>
<feature type="compositionally biased region" description="Basic and acidic residues" evidence="15">
    <location>
        <begin position="871"/>
        <end position="901"/>
    </location>
</feature>
<dbReference type="EMBL" id="QJNS01000161">
    <property type="protein sequence ID" value="RYO84437.1"/>
    <property type="molecule type" value="Genomic_DNA"/>
</dbReference>
<evidence type="ECO:0000259" key="16">
    <source>
        <dbReference type="SMART" id="SM00986"/>
    </source>
</evidence>
<evidence type="ECO:0000256" key="13">
    <source>
        <dbReference type="HAMAP-Rule" id="MF_03166"/>
    </source>
</evidence>
<dbReference type="CDD" id="cd10027">
    <property type="entry name" value="UDG-F1-like"/>
    <property type="match status" value="1"/>
</dbReference>
<dbReference type="InterPro" id="IPR005122">
    <property type="entry name" value="Uracil-DNA_glycosylase-like"/>
</dbReference>
<keyword evidence="11 14" id="KW-0472">Membrane</keyword>
<protein>
    <recommendedName>
        <fullName evidence="13">Uracil-DNA glycosylase</fullName>
        <shortName evidence="13">UDG</shortName>
        <ecNumber evidence="13">3.2.2.27</ecNumber>
    </recommendedName>
</protein>
<dbReference type="NCBIfam" id="NF003589">
    <property type="entry name" value="PRK05254.1-2"/>
    <property type="match status" value="1"/>
</dbReference>
<name>A0ABY0H8I5_9PEZI</name>
<evidence type="ECO:0000256" key="15">
    <source>
        <dbReference type="SAM" id="MobiDB-lite"/>
    </source>
</evidence>
<feature type="domain" description="Uracil-DNA glycosylase-like" evidence="16">
    <location>
        <begin position="636"/>
        <end position="800"/>
    </location>
</feature>
<feature type="repeat" description="Solcar" evidence="14">
    <location>
        <begin position="42"/>
        <end position="194"/>
    </location>
</feature>
<evidence type="ECO:0000256" key="3">
    <source>
        <dbReference type="ARBA" id="ARBA00022448"/>
    </source>
</evidence>
<dbReference type="SMART" id="SM00987">
    <property type="entry name" value="UreE_C"/>
    <property type="match status" value="1"/>
</dbReference>
<dbReference type="PANTHER" id="PTHR45760">
    <property type="entry name" value="FI19922P1-RELATED"/>
    <property type="match status" value="1"/>
</dbReference>
<evidence type="ECO:0000256" key="11">
    <source>
        <dbReference type="ARBA" id="ARBA00023136"/>
    </source>
</evidence>
<proteinExistence type="inferred from homology"/>
<feature type="repeat" description="Solcar" evidence="14">
    <location>
        <begin position="329"/>
        <end position="428"/>
    </location>
</feature>
<gene>
    <name evidence="13" type="primary">UNG1</name>
    <name evidence="17" type="ORF">DL762_005664</name>
</gene>
<dbReference type="InterPro" id="IPR018108">
    <property type="entry name" value="MCP_transmembrane"/>
</dbReference>
<evidence type="ECO:0000256" key="12">
    <source>
        <dbReference type="ARBA" id="ARBA00023204"/>
    </source>
</evidence>
<evidence type="ECO:0000256" key="8">
    <source>
        <dbReference type="ARBA" id="ARBA00022801"/>
    </source>
</evidence>
<dbReference type="InterPro" id="IPR002043">
    <property type="entry name" value="UDG_fam1"/>
</dbReference>
<keyword evidence="7" id="KW-0999">Mitochondrion inner membrane</keyword>
<evidence type="ECO:0000313" key="17">
    <source>
        <dbReference type="EMBL" id="RYO84437.1"/>
    </source>
</evidence>
<keyword evidence="8 13" id="KW-0378">Hydrolase</keyword>
<evidence type="ECO:0000256" key="9">
    <source>
        <dbReference type="ARBA" id="ARBA00022989"/>
    </source>
</evidence>
<dbReference type="Proteomes" id="UP000294003">
    <property type="component" value="Unassembled WGS sequence"/>
</dbReference>
<feature type="active site" description="Proton acceptor" evidence="13">
    <location>
        <position position="651"/>
    </location>
</feature>
<keyword evidence="6 13" id="KW-0227">DNA damage</keyword>
<comment type="function">
    <text evidence="13">Excises uracil residues from the DNA which can arise as a result of misincorporation of dUMP residues by DNA polymerase or due to deamination of cytosine.</text>
</comment>
<dbReference type="SMART" id="SM00986">
    <property type="entry name" value="UDG"/>
    <property type="match status" value="1"/>
</dbReference>
<keyword evidence="9" id="KW-1133">Transmembrane helix</keyword>
<evidence type="ECO:0000313" key="18">
    <source>
        <dbReference type="Proteomes" id="UP000294003"/>
    </source>
</evidence>
<dbReference type="Pfam" id="PF03167">
    <property type="entry name" value="UDG"/>
    <property type="match status" value="1"/>
</dbReference>
<keyword evidence="5" id="KW-0677">Repeat</keyword>
<dbReference type="EC" id="3.2.2.27" evidence="13"/>
<feature type="region of interest" description="Disordered" evidence="15">
    <location>
        <begin position="500"/>
        <end position="566"/>
    </location>
</feature>
<feature type="region of interest" description="Disordered" evidence="15">
    <location>
        <begin position="818"/>
        <end position="901"/>
    </location>
</feature>
<sequence length="901" mass="98417">MSTFTETLGGQNHDRPSKAEDVFAGEAMIASRDDGADDPVDLPAGQKMISAISGSLLTALLVTPLDVVRVRLQSQGSSQPSADSQKLAISAPNAFRPSNLGVTACCREVFFMNNNVEGCIIPPVVHPAANPAVPVDCAVEHAQQRTFNSTLDGLRKIARNEGFTSLWRGLSPTLVMSVPGNIIYFTGYDWLRFNKRSPIYKTTKDEYAPLVAGSVARVLAATAVGPIELFRTRLQASPGSTATGHLANTSKGIREMVYEHGYRSLWRGLTLTLWRDVPFSGMYWWGYETIRGKLTDVRDERHGRSVTKDTSASRSRSRSRSQSEENNMATLMDSFTAGALSGAFASIATMPFDVGKTRTQVFKDSAKKTASSADKALAPEEQSMMRLLWHIFSTEGASGLWRGWIPRTLKVAPACAIMISSYEPPESTFDPPANYSSIVEVILGHHQSRHCILTELRRLKSHFTALLELDLLSDPQPDLSSDSATESPISIHAVASTSATATMSSAKRKSDGGALSASDSNANKKPKVNASITSFFGPPKGAPSASSSSSAAASSGGQAEQPAPKFDKEKWVAGLTDEQRKFLSLEIETLDPSWLAVLKDEITTREFIELKKFLDREAGAGKKIFPPREDIYSWSRHTPFHTVKCVILGQDPYHNVNQAHGLAFSVRPPTPAPPSLRNMYVALKRDYPSFTPPPGNGGLLTPWADRGVLMLNTCLTVRAHEANSHANRGWERFTQRAIDVVAQRRTRGVVFMAWGTPAGKRVQRVDRRRHLVLQSVHPSPLSAARGFFDCGHFRKANDWLAERYGPGAEIDWDLNPASSAAKKKGPAPAPTTTEAEKEKHEEGQEEEKEEDEKEEKDDVHPTPAVTVGELDGAKGQEKSDLLEKEGEDGKAAVETEAEEPK</sequence>
<evidence type="ECO:0000256" key="4">
    <source>
        <dbReference type="ARBA" id="ARBA00022692"/>
    </source>
</evidence>
<evidence type="ECO:0000256" key="2">
    <source>
        <dbReference type="ARBA" id="ARBA00006375"/>
    </source>
</evidence>
<dbReference type="Gene3D" id="1.50.40.10">
    <property type="entry name" value="Mitochondrial carrier domain"/>
    <property type="match status" value="2"/>
</dbReference>
<organism evidence="17 18">
    <name type="scientific">Monosporascus cannonballus</name>
    <dbReference type="NCBI Taxonomy" id="155416"/>
    <lineage>
        <taxon>Eukaryota</taxon>
        <taxon>Fungi</taxon>
        <taxon>Dikarya</taxon>
        <taxon>Ascomycota</taxon>
        <taxon>Pezizomycotina</taxon>
        <taxon>Sordariomycetes</taxon>
        <taxon>Xylariomycetidae</taxon>
        <taxon>Xylariales</taxon>
        <taxon>Xylariales incertae sedis</taxon>
        <taxon>Monosporascus</taxon>
    </lineage>
</organism>
<dbReference type="Pfam" id="PF00153">
    <property type="entry name" value="Mito_carr"/>
    <property type="match status" value="4"/>
</dbReference>
<comment type="caution">
    <text evidence="17">The sequence shown here is derived from an EMBL/GenBank/DDBJ whole genome shotgun (WGS) entry which is preliminary data.</text>
</comment>
<comment type="similarity">
    <text evidence="2">Belongs to the mitochondrial carrier (TC 2.A.29) family.</text>
</comment>
<keyword evidence="4 14" id="KW-0812">Transmembrane</keyword>
<reference evidence="17 18" key="1">
    <citation type="submission" date="2018-06" db="EMBL/GenBank/DDBJ databases">
        <title>Complete Genomes of Monosporascus.</title>
        <authorList>
            <person name="Robinson A.J."/>
            <person name="Natvig D.O."/>
        </authorList>
    </citation>
    <scope>NUCLEOTIDE SEQUENCE [LARGE SCALE GENOMIC DNA]</scope>
    <source>
        <strain evidence="17 18">CBS 609.92</strain>
    </source>
</reference>
<evidence type="ECO:0000256" key="7">
    <source>
        <dbReference type="ARBA" id="ARBA00022792"/>
    </source>
</evidence>
<keyword evidence="13" id="KW-0539">Nucleus</keyword>
<feature type="compositionally biased region" description="Acidic residues" evidence="15">
    <location>
        <begin position="843"/>
        <end position="855"/>
    </location>
</feature>
<feature type="repeat" description="Solcar" evidence="14">
    <location>
        <begin position="204"/>
        <end position="293"/>
    </location>
</feature>
<evidence type="ECO:0000256" key="10">
    <source>
        <dbReference type="ARBA" id="ARBA00023128"/>
    </source>
</evidence>
<dbReference type="PANTHER" id="PTHR45760:SF2">
    <property type="entry name" value="FI19922P1-RELATED"/>
    <property type="match status" value="1"/>
</dbReference>
<accession>A0ABY0H8I5</accession>